<dbReference type="PANTHER" id="PTHR45581:SF3">
    <property type="entry name" value="METHYLTRANSFERASE DOMAIN-CONTAINING PROTEIN"/>
    <property type="match status" value="1"/>
</dbReference>
<dbReference type="AlphaFoldDB" id="A0AAF3ERI4"/>
<keyword evidence="3" id="KW-1185">Reference proteome</keyword>
<feature type="domain" description="Methyltransferase" evidence="1">
    <location>
        <begin position="423"/>
        <end position="556"/>
    </location>
</feature>
<proteinExistence type="predicted"/>
<dbReference type="InterPro" id="IPR048711">
    <property type="entry name" value="WHD_Rv2258c"/>
</dbReference>
<organism evidence="3 4">
    <name type="scientific">Mesorhabditis belari</name>
    <dbReference type="NCBI Taxonomy" id="2138241"/>
    <lineage>
        <taxon>Eukaryota</taxon>
        <taxon>Metazoa</taxon>
        <taxon>Ecdysozoa</taxon>
        <taxon>Nematoda</taxon>
        <taxon>Chromadorea</taxon>
        <taxon>Rhabditida</taxon>
        <taxon>Rhabditina</taxon>
        <taxon>Rhabditomorpha</taxon>
        <taxon>Rhabditoidea</taxon>
        <taxon>Rhabditidae</taxon>
        <taxon>Mesorhabditinae</taxon>
        <taxon>Mesorhabditis</taxon>
    </lineage>
</organism>
<dbReference type="SUPFAM" id="SSF53335">
    <property type="entry name" value="S-adenosyl-L-methionine-dependent methyltransferases"/>
    <property type="match status" value="1"/>
</dbReference>
<evidence type="ECO:0000259" key="1">
    <source>
        <dbReference type="Pfam" id="PF13847"/>
    </source>
</evidence>
<reference evidence="4" key="1">
    <citation type="submission" date="2024-02" db="UniProtKB">
        <authorList>
            <consortium name="WormBaseParasite"/>
        </authorList>
    </citation>
    <scope>IDENTIFICATION</scope>
</reference>
<sequence length="608" mass="69387">MNDKLNTLVFQTESLVGLTSLINVICIHVDTSQCPSTKTYCRLLVDFSKTCTIDLISDPFTMICANDHGYVIDGNPQTVYLPECDSNFQDFTNETVHEMCEKELGRDYFTFYYNPKFDLFHYYQFKSSISFRYLEYSDPKTTFVLESVDVEQEGMTNIEMRATNSTWFMLPLSQRYLSYFNLHSLNDSCVFDLIIGHPPTTFHLDYSDRLLIRYRGNTEAISHPLEQHVYSFFAPENCHFHLMVNTTLIELIEMNFKDKLQVYCTGGVVSLAVALGEKLQLFKALDAVSSPPNPATAKQVAEKAHCKERYVKEWLSCLATADLIEVDEEERFSISDEKRQFLIDDPCAPFVRMQYITAFASAFDQLADLMKEVSPVLGLDYAHFDDYYRCRDVYTKSLYGKFLISRILPDVGKEIVDQMKSPGLLSLDVGCGSGFHSILMAQNFPSSTFTGIDISSSAIETAKNESRRLNLTNTEFHECNAEALPENWSEKFDFITIFDACHDQMRPDKSLQEIYRVLKKEGIFAMVEIDGTGNTMEDKKRDPEKACLYYGSSLFHCLPVGSNSSDALALGSMWGRKRAHHLLESVGFTNIQCKSLDYISNCLYLCTK</sequence>
<dbReference type="Pfam" id="PF13847">
    <property type="entry name" value="Methyltransf_31"/>
    <property type="match status" value="1"/>
</dbReference>
<dbReference type="Gene3D" id="3.40.50.150">
    <property type="entry name" value="Vaccinia Virus protein VP39"/>
    <property type="match status" value="1"/>
</dbReference>
<protein>
    <recommendedName>
        <fullName evidence="5">Methyltransferase domain-containing protein</fullName>
    </recommendedName>
</protein>
<dbReference type="Pfam" id="PF21320">
    <property type="entry name" value="WHD_Rv2258c"/>
    <property type="match status" value="1"/>
</dbReference>
<dbReference type="InterPro" id="IPR029063">
    <property type="entry name" value="SAM-dependent_MTases_sf"/>
</dbReference>
<dbReference type="SUPFAM" id="SSF46785">
    <property type="entry name" value="Winged helix' DNA-binding domain"/>
    <property type="match status" value="1"/>
</dbReference>
<evidence type="ECO:0008006" key="5">
    <source>
        <dbReference type="Google" id="ProtNLM"/>
    </source>
</evidence>
<evidence type="ECO:0000313" key="4">
    <source>
        <dbReference type="WBParaSite" id="MBELARI_LOCUS16719"/>
    </source>
</evidence>
<dbReference type="PANTHER" id="PTHR45581">
    <property type="entry name" value="PROTEIN CBG10435"/>
    <property type="match status" value="1"/>
</dbReference>
<dbReference type="Proteomes" id="UP000887575">
    <property type="component" value="Unassembled WGS sequence"/>
</dbReference>
<dbReference type="WBParaSite" id="MBELARI_LOCUS16719">
    <property type="protein sequence ID" value="MBELARI_LOCUS16719"/>
    <property type="gene ID" value="MBELARI_LOCUS16719"/>
</dbReference>
<dbReference type="Gene3D" id="1.10.10.10">
    <property type="entry name" value="Winged helix-like DNA-binding domain superfamily/Winged helix DNA-binding domain"/>
    <property type="match status" value="1"/>
</dbReference>
<dbReference type="CDD" id="cd02440">
    <property type="entry name" value="AdoMet_MTases"/>
    <property type="match status" value="1"/>
</dbReference>
<name>A0AAF3ERI4_9BILA</name>
<evidence type="ECO:0000259" key="2">
    <source>
        <dbReference type="Pfam" id="PF21320"/>
    </source>
</evidence>
<dbReference type="InterPro" id="IPR036390">
    <property type="entry name" value="WH_DNA-bd_sf"/>
</dbReference>
<feature type="domain" description="S-adenosylmethionine-dependent methyltransferase Rv2258c-like winged HTH" evidence="2">
    <location>
        <begin position="268"/>
        <end position="342"/>
    </location>
</feature>
<dbReference type="InterPro" id="IPR025714">
    <property type="entry name" value="Methyltranfer_dom"/>
</dbReference>
<dbReference type="InterPro" id="IPR036388">
    <property type="entry name" value="WH-like_DNA-bd_sf"/>
</dbReference>
<accession>A0AAF3ERI4</accession>
<evidence type="ECO:0000313" key="3">
    <source>
        <dbReference type="Proteomes" id="UP000887575"/>
    </source>
</evidence>